<dbReference type="PROSITE" id="PS00455">
    <property type="entry name" value="AMP_BINDING"/>
    <property type="match status" value="1"/>
</dbReference>
<dbReference type="PROSITE" id="PS50075">
    <property type="entry name" value="CARRIER"/>
    <property type="match status" value="1"/>
</dbReference>
<dbReference type="InterPro" id="IPR006162">
    <property type="entry name" value="Ppantetheine_attach_site"/>
</dbReference>
<dbReference type="PRINTS" id="PR00359">
    <property type="entry name" value="BP450"/>
</dbReference>
<dbReference type="Pfam" id="PF00501">
    <property type="entry name" value="AMP-binding"/>
    <property type="match status" value="1"/>
</dbReference>
<dbReference type="GO" id="GO:0004497">
    <property type="term" value="F:monooxygenase activity"/>
    <property type="evidence" value="ECO:0007669"/>
    <property type="project" value="InterPro"/>
</dbReference>
<dbReference type="PANTHER" id="PTHR45527:SF1">
    <property type="entry name" value="FATTY ACID SYNTHASE"/>
    <property type="match status" value="1"/>
</dbReference>
<dbReference type="SUPFAM" id="SSF47336">
    <property type="entry name" value="ACP-like"/>
    <property type="match status" value="1"/>
</dbReference>
<dbReference type="Pfam" id="PF00550">
    <property type="entry name" value="PP-binding"/>
    <property type="match status" value="1"/>
</dbReference>
<dbReference type="CDD" id="cd05930">
    <property type="entry name" value="A_NRPS"/>
    <property type="match status" value="1"/>
</dbReference>
<dbReference type="PROSITE" id="PS00086">
    <property type="entry name" value="CYTOCHROME_P450"/>
    <property type="match status" value="1"/>
</dbReference>
<dbReference type="Gene3D" id="3.40.50.12780">
    <property type="entry name" value="N-terminal domain of ligase-like"/>
    <property type="match status" value="1"/>
</dbReference>
<dbReference type="InterPro" id="IPR036396">
    <property type="entry name" value="Cyt_P450_sf"/>
</dbReference>
<keyword evidence="2" id="KW-0596">Phosphopantetheine</keyword>
<feature type="domain" description="Carrier" evidence="5">
    <location>
        <begin position="973"/>
        <end position="1050"/>
    </location>
</feature>
<dbReference type="GO" id="GO:0005506">
    <property type="term" value="F:iron ion binding"/>
    <property type="evidence" value="ECO:0007669"/>
    <property type="project" value="InterPro"/>
</dbReference>
<dbReference type="InterPro" id="IPR010071">
    <property type="entry name" value="AA_adenyl_dom"/>
</dbReference>
<comment type="similarity">
    <text evidence="1">Belongs to the cytochrome P450 family.</text>
</comment>
<dbReference type="InterPro" id="IPR002397">
    <property type="entry name" value="Cyt_P450_B"/>
</dbReference>
<dbReference type="Pfam" id="PF00067">
    <property type="entry name" value="p450"/>
    <property type="match status" value="1"/>
</dbReference>
<dbReference type="NCBIfam" id="TIGR01733">
    <property type="entry name" value="AA-adenyl-dom"/>
    <property type="match status" value="1"/>
</dbReference>
<dbReference type="InterPro" id="IPR042099">
    <property type="entry name" value="ANL_N_sf"/>
</dbReference>
<dbReference type="GO" id="GO:0044550">
    <property type="term" value="P:secondary metabolite biosynthetic process"/>
    <property type="evidence" value="ECO:0007669"/>
    <property type="project" value="TreeGrafter"/>
</dbReference>
<dbReference type="InterPro" id="IPR000873">
    <property type="entry name" value="AMP-dep_synth/lig_dom"/>
</dbReference>
<dbReference type="AlphaFoldDB" id="A0A229SKG7"/>
<gene>
    <name evidence="6" type="ORF">CF165_48085</name>
</gene>
<organism evidence="6 7">
    <name type="scientific">Amycolatopsis vastitatis</name>
    <dbReference type="NCBI Taxonomy" id="1905142"/>
    <lineage>
        <taxon>Bacteria</taxon>
        <taxon>Bacillati</taxon>
        <taxon>Actinomycetota</taxon>
        <taxon>Actinomycetes</taxon>
        <taxon>Pseudonocardiales</taxon>
        <taxon>Pseudonocardiaceae</taxon>
        <taxon>Amycolatopsis</taxon>
    </lineage>
</organism>
<dbReference type="PANTHER" id="PTHR45527">
    <property type="entry name" value="NONRIBOSOMAL PEPTIDE SYNTHETASE"/>
    <property type="match status" value="1"/>
</dbReference>
<keyword evidence="3" id="KW-0597">Phosphoprotein</keyword>
<dbReference type="GO" id="GO:0031177">
    <property type="term" value="F:phosphopantetheine binding"/>
    <property type="evidence" value="ECO:0007669"/>
    <property type="project" value="TreeGrafter"/>
</dbReference>
<dbReference type="Gene3D" id="1.10.1200.10">
    <property type="entry name" value="ACP-like"/>
    <property type="match status" value="1"/>
</dbReference>
<dbReference type="EMBL" id="NMUL01000085">
    <property type="protein sequence ID" value="OXM59343.1"/>
    <property type="molecule type" value="Genomic_DNA"/>
</dbReference>
<evidence type="ECO:0000259" key="5">
    <source>
        <dbReference type="PROSITE" id="PS50075"/>
    </source>
</evidence>
<dbReference type="InterPro" id="IPR045851">
    <property type="entry name" value="AMP-bd_C_sf"/>
</dbReference>
<comment type="caution">
    <text evidence="6">The sequence shown here is derived from an EMBL/GenBank/DDBJ whole genome shotgun (WGS) entry which is preliminary data.</text>
</comment>
<dbReference type="InterPro" id="IPR017972">
    <property type="entry name" value="Cyt_P450_CS"/>
</dbReference>
<dbReference type="InterPro" id="IPR001128">
    <property type="entry name" value="Cyt_P450"/>
</dbReference>
<dbReference type="SUPFAM" id="SSF48264">
    <property type="entry name" value="Cytochrome P450"/>
    <property type="match status" value="1"/>
</dbReference>
<evidence type="ECO:0000313" key="6">
    <source>
        <dbReference type="EMBL" id="OXM59343.1"/>
    </source>
</evidence>
<dbReference type="Gene3D" id="1.10.630.10">
    <property type="entry name" value="Cytochrome P450"/>
    <property type="match status" value="1"/>
</dbReference>
<dbReference type="SUPFAM" id="SSF56801">
    <property type="entry name" value="Acetyl-CoA synthetase-like"/>
    <property type="match status" value="1"/>
</dbReference>
<proteinExistence type="inferred from homology"/>
<reference evidence="7" key="1">
    <citation type="submission" date="2017-07" db="EMBL/GenBank/DDBJ databases">
        <title>Comparative genome mining reveals phylogenetic distribution patterns of secondary metabolites in Amycolatopsis.</title>
        <authorList>
            <person name="Adamek M."/>
            <person name="Alanjary M."/>
            <person name="Sales-Ortells H."/>
            <person name="Goodfellow M."/>
            <person name="Bull A.T."/>
            <person name="Kalinowski J."/>
            <person name="Ziemert N."/>
        </authorList>
    </citation>
    <scope>NUCLEOTIDE SEQUENCE [LARGE SCALE GENOMIC DNA]</scope>
    <source>
        <strain evidence="7">H5</strain>
    </source>
</reference>
<keyword evidence="7" id="KW-1185">Reference proteome</keyword>
<evidence type="ECO:0000313" key="7">
    <source>
        <dbReference type="Proteomes" id="UP000215199"/>
    </source>
</evidence>
<evidence type="ECO:0000256" key="2">
    <source>
        <dbReference type="ARBA" id="ARBA00022450"/>
    </source>
</evidence>
<dbReference type="InterPro" id="IPR036736">
    <property type="entry name" value="ACP-like_sf"/>
</dbReference>
<dbReference type="OrthoDB" id="2472181at2"/>
<dbReference type="InterPro" id="IPR009081">
    <property type="entry name" value="PP-bd_ACP"/>
</dbReference>
<feature type="region of interest" description="Disordered" evidence="4">
    <location>
        <begin position="925"/>
        <end position="969"/>
    </location>
</feature>
<dbReference type="GO" id="GO:0005737">
    <property type="term" value="C:cytoplasm"/>
    <property type="evidence" value="ECO:0007669"/>
    <property type="project" value="TreeGrafter"/>
</dbReference>
<dbReference type="InterPro" id="IPR020845">
    <property type="entry name" value="AMP-binding_CS"/>
</dbReference>
<evidence type="ECO:0000256" key="3">
    <source>
        <dbReference type="ARBA" id="ARBA00022553"/>
    </source>
</evidence>
<dbReference type="RefSeq" id="WP_093954295.1">
    <property type="nucleotide sequence ID" value="NZ_NMUL01000085.1"/>
</dbReference>
<dbReference type="GO" id="GO:0016705">
    <property type="term" value="F:oxidoreductase activity, acting on paired donors, with incorporation or reduction of molecular oxygen"/>
    <property type="evidence" value="ECO:0007669"/>
    <property type="project" value="InterPro"/>
</dbReference>
<name>A0A229SKG7_9PSEU</name>
<dbReference type="GO" id="GO:0020037">
    <property type="term" value="F:heme binding"/>
    <property type="evidence" value="ECO:0007669"/>
    <property type="project" value="InterPro"/>
</dbReference>
<dbReference type="Proteomes" id="UP000215199">
    <property type="component" value="Unassembled WGS sequence"/>
</dbReference>
<dbReference type="Gene3D" id="3.30.300.30">
    <property type="match status" value="1"/>
</dbReference>
<protein>
    <submittedName>
        <fullName evidence="6">Nonribosomal peptide synthetase anabaenopeptin synthetase AptA2</fullName>
    </submittedName>
</protein>
<accession>A0A229SKG7</accession>
<sequence length="1053" mass="114422">MTTARLRTDRYDRARHGVHNFARPDVLADPTRYVDALAELDSVFYDEVGRMWVCTGYEEAVQILTRHRTFSSVRGAPREERARRGPRGGQRMLQMVTDQALFSDPPEHTELRGLMHDYFTRARVRAHDGLLGRIVESALNRLPETGQVDLVSEFAGRMSVALGGELLGLGDRQDELTAWADAYGTLLGSLSSLPDVRDTGVIPVLEQALTALRAEVSTRMDESEPRDLLGHMATGMCAAAASAADVDRRLDIVAANGVLLVGGGYQTLSHLVSTGLVLLARHPGQRDKLIADRSLIDSAVDEFMRLDGSSQYLARRVTEDTVVGGKQLSAGQTVLVHVAAANLDPTRFAEPRKLDIERRSNKHLGFSAGRHYCIGAPYAERLAQKAILGFLDRYPDYEVNEDVDEAWSGHPNTRCRVRCPVIVSFRPADPPTQEPAFPGSKPDSALPAPSDWNHTATPLGPLRCWHEHVERHAAHSPDQIAVLTSAGRQYTYGDIDRRANAVAHHLRSLGIEPGTVVGIGMERSVDLVIAVLAVAKAGAAFLLFETTAPAERVRMTLDDAGARWVLADTAPRDAETARWETDGRRTVLGIPDGTAERAPQSGVGPGDAAYVVCTSGTTGRPKAIAITHDGLVNLHVAQRQVVRLHSADRVLQFFSLNFDGCIWDLSLALMSGATLVVAPLAELAPGPGLVRLAARTAVTVMTLTPSVWDALPVDDLPALRVAAAAGEVLPPSVVSRWRRAGRRFLNLYGPAEAAVWTTWHECTDEAGYPIGRPVANKRVHVLDESGEPVPVGTSGELCIGGFGLGRYLGRPELMEERFLPDRFGPEPGRLLYRTGDICRWLPSGELEFVGRRDRQVKIRGQRVELDEVEALLSTVEGVRSAMVRMVGGALHATVASTTVDEPTVRARLAQLLHSGMTPQSITIVPELPRDGAGKTDRRGTDALAVPPAASPLEPMPETRLLPLPEQTGSCEERERTTTVWRAAKLFAFALDIPQAEVRTESDFFSLGGDSLSTATLLGQIEEKFHVAVETNDFLLEPTPVGVASLVDRGRADD</sequence>
<feature type="compositionally biased region" description="Basic and acidic residues" evidence="4">
    <location>
        <begin position="927"/>
        <end position="940"/>
    </location>
</feature>
<dbReference type="GO" id="GO:0043041">
    <property type="term" value="P:amino acid activation for nonribosomal peptide biosynthetic process"/>
    <property type="evidence" value="ECO:0007669"/>
    <property type="project" value="TreeGrafter"/>
</dbReference>
<evidence type="ECO:0000256" key="1">
    <source>
        <dbReference type="ARBA" id="ARBA00010617"/>
    </source>
</evidence>
<dbReference type="PROSITE" id="PS00012">
    <property type="entry name" value="PHOSPHOPANTETHEINE"/>
    <property type="match status" value="1"/>
</dbReference>
<evidence type="ECO:0000256" key="4">
    <source>
        <dbReference type="SAM" id="MobiDB-lite"/>
    </source>
</evidence>